<feature type="domain" description="AB hydrolase-1" evidence="10">
    <location>
        <begin position="26"/>
        <end position="132"/>
    </location>
</feature>
<keyword evidence="7" id="KW-0645">Protease</keyword>
<keyword evidence="8 11" id="KW-0378">Hydrolase</keyword>
<dbReference type="InterPro" id="IPR002410">
    <property type="entry name" value="Peptidase_S33"/>
</dbReference>
<dbReference type="PRINTS" id="PR00793">
    <property type="entry name" value="PROAMNOPTASE"/>
</dbReference>
<evidence type="ECO:0000256" key="4">
    <source>
        <dbReference type="ARBA" id="ARBA00012568"/>
    </source>
</evidence>
<proteinExistence type="inferred from homology"/>
<dbReference type="AlphaFoldDB" id="A0A399ITP1"/>
<comment type="caution">
    <text evidence="11">The sequence shown here is derived from an EMBL/GenBank/DDBJ whole genome shotgun (WGS) entry which is preliminary data.</text>
</comment>
<keyword evidence="6" id="KW-0963">Cytoplasm</keyword>
<protein>
    <recommendedName>
        <fullName evidence="4">prolyl aminopeptidase</fullName>
        <ecNumber evidence="4">3.4.11.5</ecNumber>
    </recommendedName>
    <alternativeName>
        <fullName evidence="9">Prolyl aminopeptidase</fullName>
    </alternativeName>
</protein>
<dbReference type="InterPro" id="IPR005944">
    <property type="entry name" value="Pro_iminopeptidase"/>
</dbReference>
<dbReference type="InterPro" id="IPR000073">
    <property type="entry name" value="AB_hydrolase_1"/>
</dbReference>
<dbReference type="Gene3D" id="3.40.50.1820">
    <property type="entry name" value="alpha/beta hydrolase"/>
    <property type="match status" value="1"/>
</dbReference>
<keyword evidence="5" id="KW-0031">Aminopeptidase</keyword>
<sequence length="296" mass="34916">MEEIFIPMQDGKRIYTRIYNNNYKQTVLYLHGGPGASCSTFQYAAYKLSKYINVVLIDQRGVLRSDKLEKEDKCNINMLIDDCESIRKFLDIQKFIVIGHSFGGFLALLYSIRYPNSVEKVIFENPSFDFIDSIKLIQSKAINILEKDCDHKLLENIKDIDDVKQFIYKWLETPEEIRNQVYYLKPYEEYSQEKKNIMKVDVDSDERWQYSFIHFDKIIKDKNTYKNIIKLIPDLSCKSLLICGEYDPVLSKKYINYYKCNSASGEVFIVKDCGHFIHTEKVGEYLKKILGFVRHK</sequence>
<dbReference type="PANTHER" id="PTHR43722">
    <property type="entry name" value="PROLINE IMINOPEPTIDASE"/>
    <property type="match status" value="1"/>
</dbReference>
<dbReference type="PANTHER" id="PTHR43722:SF1">
    <property type="entry name" value="PROLINE IMINOPEPTIDASE"/>
    <property type="match status" value="1"/>
</dbReference>
<evidence type="ECO:0000256" key="2">
    <source>
        <dbReference type="ARBA" id="ARBA00004496"/>
    </source>
</evidence>
<organism evidence="11 12">
    <name type="scientific">Clostridium chromiireducens</name>
    <dbReference type="NCBI Taxonomy" id="225345"/>
    <lineage>
        <taxon>Bacteria</taxon>
        <taxon>Bacillati</taxon>
        <taxon>Bacillota</taxon>
        <taxon>Clostridia</taxon>
        <taxon>Eubacteriales</taxon>
        <taxon>Clostridiaceae</taxon>
        <taxon>Clostridium</taxon>
    </lineage>
</organism>
<evidence type="ECO:0000259" key="10">
    <source>
        <dbReference type="Pfam" id="PF00561"/>
    </source>
</evidence>
<evidence type="ECO:0000313" key="12">
    <source>
        <dbReference type="Proteomes" id="UP000265930"/>
    </source>
</evidence>
<evidence type="ECO:0000256" key="8">
    <source>
        <dbReference type="ARBA" id="ARBA00022801"/>
    </source>
</evidence>
<comment type="catalytic activity">
    <reaction evidence="1">
        <text>Release of N-terminal proline from a peptide.</text>
        <dbReference type="EC" id="3.4.11.5"/>
    </reaction>
</comment>
<dbReference type="GO" id="GO:0004177">
    <property type="term" value="F:aminopeptidase activity"/>
    <property type="evidence" value="ECO:0007669"/>
    <property type="project" value="UniProtKB-KW"/>
</dbReference>
<dbReference type="EC" id="3.4.11.5" evidence="4"/>
<dbReference type="SUPFAM" id="SSF53474">
    <property type="entry name" value="alpha/beta-Hydrolases"/>
    <property type="match status" value="1"/>
</dbReference>
<gene>
    <name evidence="11" type="ORF">D2A34_03470</name>
</gene>
<dbReference type="InterPro" id="IPR029058">
    <property type="entry name" value="AB_hydrolase_fold"/>
</dbReference>
<evidence type="ECO:0000256" key="1">
    <source>
        <dbReference type="ARBA" id="ARBA00001585"/>
    </source>
</evidence>
<dbReference type="RefSeq" id="WP_119365721.1">
    <property type="nucleotide sequence ID" value="NZ_QXDJ01000001.1"/>
</dbReference>
<comment type="subcellular location">
    <subcellularLocation>
        <location evidence="2">Cytoplasm</location>
    </subcellularLocation>
</comment>
<name>A0A399ITP1_9CLOT</name>
<accession>A0A399ITP1</accession>
<dbReference type="GO" id="GO:0005737">
    <property type="term" value="C:cytoplasm"/>
    <property type="evidence" value="ECO:0007669"/>
    <property type="project" value="UniProtKB-SubCell"/>
</dbReference>
<evidence type="ECO:0000256" key="9">
    <source>
        <dbReference type="ARBA" id="ARBA00029605"/>
    </source>
</evidence>
<dbReference type="PRINTS" id="PR00111">
    <property type="entry name" value="ABHYDROLASE"/>
</dbReference>
<dbReference type="EMBL" id="QXDJ01000001">
    <property type="protein sequence ID" value="RII36458.1"/>
    <property type="molecule type" value="Genomic_DNA"/>
</dbReference>
<evidence type="ECO:0000256" key="3">
    <source>
        <dbReference type="ARBA" id="ARBA00010088"/>
    </source>
</evidence>
<dbReference type="GO" id="GO:0006508">
    <property type="term" value="P:proteolysis"/>
    <property type="evidence" value="ECO:0007669"/>
    <property type="project" value="UniProtKB-KW"/>
</dbReference>
<reference evidence="11 12" key="1">
    <citation type="submission" date="2018-08" db="EMBL/GenBank/DDBJ databases">
        <title>Genome of Clostridium chromiireducens C1, DSM12136.</title>
        <authorList>
            <person name="Xing M."/>
            <person name="Wei Y."/>
            <person name="Ang E.L."/>
            <person name="Zhao H."/>
            <person name="Zhang Y."/>
        </authorList>
    </citation>
    <scope>NUCLEOTIDE SEQUENCE [LARGE SCALE GENOMIC DNA]</scope>
    <source>
        <strain evidence="11 12">C1</strain>
    </source>
</reference>
<evidence type="ECO:0000313" key="11">
    <source>
        <dbReference type="EMBL" id="RII36458.1"/>
    </source>
</evidence>
<evidence type="ECO:0000256" key="6">
    <source>
        <dbReference type="ARBA" id="ARBA00022490"/>
    </source>
</evidence>
<dbReference type="Pfam" id="PF00561">
    <property type="entry name" value="Abhydrolase_1"/>
    <property type="match status" value="1"/>
</dbReference>
<comment type="similarity">
    <text evidence="3">Belongs to the peptidase S33 family.</text>
</comment>
<evidence type="ECO:0000256" key="7">
    <source>
        <dbReference type="ARBA" id="ARBA00022670"/>
    </source>
</evidence>
<dbReference type="Proteomes" id="UP000265930">
    <property type="component" value="Unassembled WGS sequence"/>
</dbReference>
<evidence type="ECO:0000256" key="5">
    <source>
        <dbReference type="ARBA" id="ARBA00022438"/>
    </source>
</evidence>